<feature type="disulfide bond" evidence="4">
    <location>
        <begin position="242"/>
        <end position="269"/>
    </location>
</feature>
<dbReference type="InterPro" id="IPR000436">
    <property type="entry name" value="Sushi_SCR_CCP_dom"/>
</dbReference>
<dbReference type="PANTHER" id="PTHR45656">
    <property type="entry name" value="PROTEIN CBR-CLEC-78"/>
    <property type="match status" value="1"/>
</dbReference>
<dbReference type="InterPro" id="IPR013783">
    <property type="entry name" value="Ig-like_fold"/>
</dbReference>
<protein>
    <submittedName>
        <fullName evidence="8">P-selectin-like</fullName>
    </submittedName>
</protein>
<feature type="disulfide bond" evidence="4">
    <location>
        <begin position="588"/>
        <end position="631"/>
    </location>
</feature>
<dbReference type="InterPro" id="IPR003599">
    <property type="entry name" value="Ig_sub"/>
</dbReference>
<feature type="disulfide bond" evidence="4">
    <location>
        <begin position="552"/>
        <end position="579"/>
    </location>
</feature>
<dbReference type="Gene3D" id="2.10.70.10">
    <property type="entry name" value="Complement Module, domain 1"/>
    <property type="match status" value="6"/>
</dbReference>
<organism evidence="7 8">
    <name type="scientific">Priapulus caudatus</name>
    <name type="common">Priapulid worm</name>
    <dbReference type="NCBI Taxonomy" id="37621"/>
    <lineage>
        <taxon>Eukaryota</taxon>
        <taxon>Metazoa</taxon>
        <taxon>Ecdysozoa</taxon>
        <taxon>Scalidophora</taxon>
        <taxon>Priapulida</taxon>
        <taxon>Priapulimorpha</taxon>
        <taxon>Priapulimorphida</taxon>
        <taxon>Priapulidae</taxon>
        <taxon>Priapulus</taxon>
    </lineage>
</organism>
<dbReference type="RefSeq" id="XP_014679824.1">
    <property type="nucleotide sequence ID" value="XM_014824338.1"/>
</dbReference>
<dbReference type="InterPro" id="IPR051277">
    <property type="entry name" value="SEZ6_CSMD_C4BPB_Regulators"/>
</dbReference>
<feature type="disulfide bond" evidence="4">
    <location>
        <begin position="617"/>
        <end position="644"/>
    </location>
</feature>
<dbReference type="InterPro" id="IPR035976">
    <property type="entry name" value="Sushi/SCR/CCP_sf"/>
</dbReference>
<name>A0ABM1F5V3_PRICU</name>
<dbReference type="Gene3D" id="2.60.40.10">
    <property type="entry name" value="Immunoglobulins"/>
    <property type="match status" value="1"/>
</dbReference>
<dbReference type="CDD" id="cd00033">
    <property type="entry name" value="CCP"/>
    <property type="match status" value="6"/>
</dbReference>
<evidence type="ECO:0000256" key="3">
    <source>
        <dbReference type="ARBA" id="ARBA00023157"/>
    </source>
</evidence>
<dbReference type="Pfam" id="PF00084">
    <property type="entry name" value="Sushi"/>
    <property type="match status" value="5"/>
</dbReference>
<dbReference type="SUPFAM" id="SSF57535">
    <property type="entry name" value="Complement control module/SCR domain"/>
    <property type="match status" value="6"/>
</dbReference>
<dbReference type="PROSITE" id="PS50923">
    <property type="entry name" value="SUSHI"/>
    <property type="match status" value="6"/>
</dbReference>
<dbReference type="InterPro" id="IPR036179">
    <property type="entry name" value="Ig-like_dom_sf"/>
</dbReference>
<dbReference type="GeneID" id="106819745"/>
<evidence type="ECO:0000259" key="5">
    <source>
        <dbReference type="PROSITE" id="PS50835"/>
    </source>
</evidence>
<dbReference type="InterPro" id="IPR007110">
    <property type="entry name" value="Ig-like_dom"/>
</dbReference>
<dbReference type="SUPFAM" id="SSF48726">
    <property type="entry name" value="Immunoglobulin"/>
    <property type="match status" value="1"/>
</dbReference>
<feature type="disulfide bond" evidence="4">
    <location>
        <begin position="179"/>
        <end position="206"/>
    </location>
</feature>
<feature type="domain" description="Sushi" evidence="6">
    <location>
        <begin position="523"/>
        <end position="581"/>
    </location>
</feature>
<evidence type="ECO:0000313" key="7">
    <source>
        <dbReference type="Proteomes" id="UP000695022"/>
    </source>
</evidence>
<dbReference type="SMART" id="SM00409">
    <property type="entry name" value="IG"/>
    <property type="match status" value="1"/>
</dbReference>
<keyword evidence="2" id="KW-0677">Repeat</keyword>
<feature type="non-terminal residue" evidence="8">
    <location>
        <position position="831"/>
    </location>
</feature>
<feature type="domain" description="Ig-like" evidence="5">
    <location>
        <begin position="360"/>
        <end position="457"/>
    </location>
</feature>
<reference evidence="8" key="1">
    <citation type="submission" date="2025-08" db="UniProtKB">
        <authorList>
            <consortium name="RefSeq"/>
        </authorList>
    </citation>
    <scope>IDENTIFICATION</scope>
</reference>
<evidence type="ECO:0000256" key="2">
    <source>
        <dbReference type="ARBA" id="ARBA00022737"/>
    </source>
</evidence>
<dbReference type="SMART" id="SM00032">
    <property type="entry name" value="CCP"/>
    <property type="match status" value="7"/>
</dbReference>
<gene>
    <name evidence="8" type="primary">LOC106819745</name>
</gene>
<keyword evidence="7" id="KW-1185">Reference proteome</keyword>
<keyword evidence="4" id="KW-0768">Sushi</keyword>
<feature type="domain" description="Sushi" evidence="6">
    <location>
        <begin position="209"/>
        <end position="271"/>
    </location>
</feature>
<feature type="domain" description="Sushi" evidence="6">
    <location>
        <begin position="586"/>
        <end position="646"/>
    </location>
</feature>
<proteinExistence type="predicted"/>
<comment type="caution">
    <text evidence="4">Lacks conserved residue(s) required for the propagation of feature annotation.</text>
</comment>
<keyword evidence="1" id="KW-0732">Signal</keyword>
<feature type="domain" description="Sushi" evidence="6">
    <location>
        <begin position="461"/>
        <end position="522"/>
    </location>
</feature>
<evidence type="ECO:0000256" key="4">
    <source>
        <dbReference type="PROSITE-ProRule" id="PRU00302"/>
    </source>
</evidence>
<feature type="domain" description="Sushi" evidence="6">
    <location>
        <begin position="145"/>
        <end position="208"/>
    </location>
</feature>
<evidence type="ECO:0000256" key="1">
    <source>
        <dbReference type="ARBA" id="ARBA00022729"/>
    </source>
</evidence>
<evidence type="ECO:0000259" key="6">
    <source>
        <dbReference type="PROSITE" id="PS50923"/>
    </source>
</evidence>
<accession>A0ABM1F5V3</accession>
<dbReference type="PROSITE" id="PS50835">
    <property type="entry name" value="IG_LIKE"/>
    <property type="match status" value="1"/>
</dbReference>
<keyword evidence="3 4" id="KW-1015">Disulfide bond</keyword>
<evidence type="ECO:0000313" key="8">
    <source>
        <dbReference type="RefSeq" id="XP_014679824.1"/>
    </source>
</evidence>
<sequence>MARGQNMSHGEVLNVCCNNPKQYELNSKEPLTCATGQWNFQPECHPSRECLEHFTVKGMTHYTCDSGKWVPPFYASCVPGNAGGQCRLPSISPQGWYANGQFANQNISSQTPVAFHCHDAYEKNHADVTCNFGSFTPAAPRCVWRSCLPPDVTPGVEVTSAAPEDRETYPDGSRMTFTCRSDGHRLVGSREITCRKGSWDSQPPTCRLVLCDPILTIANGAVKMIRPEYRDFRAGVMIAVYCDSGYTRIGEDVLTCRLDGRWSSATPRCDRAPSRGPTQVLPYQPCAYIGAKDNVVAYANGTQLTCCETLFPHGTDIVFRCNDIGKFEIIGDRRVVCRNGKWQGVMPSCRILTEEANSPPQIKFSQQHGATAVTNDGTLIVYPGTMLFLDCLFMRRNGKPRWSWTSGRETYSTDWARGAYDNPDLEYRLTITSAQAVDSGTYTCLTPYGFAHKIQISIMAVNCPPLQTLPNQSGLRISTSDTRLGTQVGFECADGRQMIKGVEKIACLYTGHWSHPMPVCEPVRCPHLETADPDLDIRQGAKIPGSMARFGCRFGKELKGTEQVVCLNNGTWSAPVPTCKLRGPEVFCPNIQQSPTDRDLVIRKTGTTVGSTIEFSCLNGRPIHVNNRATCLADGRWSSPVPNCQAFVHGNPEILLYPTDSQGHICGVDALKSKPFLFFFDLTVCAKLGVGSLLNGCPTPQICVEECPQKNFLYLNIPLSNSVTSRSELICKYSVDPMNVSRSVDNLIESDDCAPYYFESKSYFGRCIPRIVEDALVLTIGSTPVIDKSGGNVSTEAIVDGIGWVSQALNLESIGQKVFQDFIDSWWQIIV</sequence>
<dbReference type="Proteomes" id="UP000695022">
    <property type="component" value="Unplaced"/>
</dbReference>
<dbReference type="PANTHER" id="PTHR45656:SF4">
    <property type="entry name" value="PROTEIN CBR-CLEC-78"/>
    <property type="match status" value="1"/>
</dbReference>
<feature type="domain" description="Sushi" evidence="6">
    <location>
        <begin position="284"/>
        <end position="351"/>
    </location>
</feature>